<dbReference type="RefSeq" id="WP_077426358.1">
    <property type="nucleotide sequence ID" value="NZ_MLHH01000003.1"/>
</dbReference>
<gene>
    <name evidence="2" type="ORF">BKK48_00980</name>
</gene>
<name>A0A1V3IBH3_9PAST</name>
<dbReference type="OrthoDB" id="9797997at2"/>
<dbReference type="Gene3D" id="3.30.70.1290">
    <property type="entry name" value="Transposase IS200-like"/>
    <property type="match status" value="1"/>
</dbReference>
<dbReference type="STRING" id="1908258.BKK48_00980"/>
<keyword evidence="3" id="KW-1185">Reference proteome</keyword>
<dbReference type="NCBIfam" id="NF033573">
    <property type="entry name" value="transpos_IS200"/>
    <property type="match status" value="1"/>
</dbReference>
<dbReference type="InterPro" id="IPR002686">
    <property type="entry name" value="Transposase_17"/>
</dbReference>
<dbReference type="SMART" id="SM01321">
    <property type="entry name" value="Y1_Tnp"/>
    <property type="match status" value="1"/>
</dbReference>
<reference evidence="2 3" key="1">
    <citation type="submission" date="2016-10" db="EMBL/GenBank/DDBJ databases">
        <title>Rodentibacter gen. nov. and new species.</title>
        <authorList>
            <person name="Christensen H."/>
        </authorList>
    </citation>
    <scope>NUCLEOTIDE SEQUENCE [LARGE SCALE GENOMIC DNA]</scope>
    <source>
        <strain evidence="2 3">Ac69</strain>
    </source>
</reference>
<comment type="caution">
    <text evidence="2">The sequence shown here is derived from an EMBL/GenBank/DDBJ whole genome shotgun (WGS) entry which is preliminary data.</text>
</comment>
<dbReference type="Proteomes" id="UP000189437">
    <property type="component" value="Unassembled WGS sequence"/>
</dbReference>
<dbReference type="PANTHER" id="PTHR33360">
    <property type="entry name" value="TRANSPOSASE FOR INSERTION SEQUENCE ELEMENT IS200"/>
    <property type="match status" value="1"/>
</dbReference>
<sequence>MSYTRLLYHIIFRTKHGVSSINEQYEKELYRYIWKFTQEHHCVLYRINGMPDHIHLFVGIHQTLSVAEFVRKLKITTHQFLDSHSDLFPDFTEWSVGYCALSYGERDKQKIINYIKKQKEHHRSQNFIDEMKHLFLEEDLPFNDSYFEKHL</sequence>
<proteinExistence type="predicted"/>
<dbReference type="Pfam" id="PF01797">
    <property type="entry name" value="Y1_Tnp"/>
    <property type="match status" value="1"/>
</dbReference>
<evidence type="ECO:0000313" key="3">
    <source>
        <dbReference type="Proteomes" id="UP000189437"/>
    </source>
</evidence>
<dbReference type="GO" id="GO:0006313">
    <property type="term" value="P:DNA transposition"/>
    <property type="evidence" value="ECO:0007669"/>
    <property type="project" value="InterPro"/>
</dbReference>
<dbReference type="GO" id="GO:0004803">
    <property type="term" value="F:transposase activity"/>
    <property type="evidence" value="ECO:0007669"/>
    <property type="project" value="InterPro"/>
</dbReference>
<dbReference type="GO" id="GO:0003677">
    <property type="term" value="F:DNA binding"/>
    <property type="evidence" value="ECO:0007669"/>
    <property type="project" value="InterPro"/>
</dbReference>
<dbReference type="PANTHER" id="PTHR33360:SF2">
    <property type="entry name" value="TRANSPOSASE FOR INSERTION SEQUENCE ELEMENT IS200"/>
    <property type="match status" value="1"/>
</dbReference>
<feature type="domain" description="Transposase IS200-like" evidence="1">
    <location>
        <begin position="3"/>
        <end position="118"/>
    </location>
</feature>
<organism evidence="2 3">
    <name type="scientific">Rodentibacter heidelbergensis</name>
    <dbReference type="NCBI Taxonomy" id="1908258"/>
    <lineage>
        <taxon>Bacteria</taxon>
        <taxon>Pseudomonadati</taxon>
        <taxon>Pseudomonadota</taxon>
        <taxon>Gammaproteobacteria</taxon>
        <taxon>Pasteurellales</taxon>
        <taxon>Pasteurellaceae</taxon>
        <taxon>Rodentibacter</taxon>
    </lineage>
</organism>
<evidence type="ECO:0000313" key="2">
    <source>
        <dbReference type="EMBL" id="OOF37534.1"/>
    </source>
</evidence>
<dbReference type="EMBL" id="MLHH01000003">
    <property type="protein sequence ID" value="OOF37534.1"/>
    <property type="molecule type" value="Genomic_DNA"/>
</dbReference>
<protein>
    <submittedName>
        <fullName evidence="2">Transposase</fullName>
    </submittedName>
</protein>
<dbReference type="SUPFAM" id="SSF143422">
    <property type="entry name" value="Transposase IS200-like"/>
    <property type="match status" value="1"/>
</dbReference>
<evidence type="ECO:0000259" key="1">
    <source>
        <dbReference type="SMART" id="SM01321"/>
    </source>
</evidence>
<dbReference type="AlphaFoldDB" id="A0A1V3IBH3"/>
<accession>A0A1V3IBH3</accession>
<dbReference type="InterPro" id="IPR036515">
    <property type="entry name" value="Transposase_17_sf"/>
</dbReference>